<evidence type="ECO:0000313" key="4">
    <source>
        <dbReference type="EMBL" id="KOS53431.1"/>
    </source>
</evidence>
<keyword evidence="1" id="KW-0547">Nucleotide-binding</keyword>
<dbReference type="Gene3D" id="3.40.50.12780">
    <property type="entry name" value="N-terminal domain of ligase-like"/>
    <property type="match status" value="1"/>
</dbReference>
<dbReference type="Pfam" id="PF00501">
    <property type="entry name" value="AMP-binding"/>
    <property type="match status" value="1"/>
</dbReference>
<dbReference type="PATRIC" id="fig|1441923.3.peg.5575"/>
<dbReference type="GO" id="GO:0016020">
    <property type="term" value="C:membrane"/>
    <property type="evidence" value="ECO:0007669"/>
    <property type="project" value="TreeGrafter"/>
</dbReference>
<dbReference type="SUPFAM" id="SSF56801">
    <property type="entry name" value="Acetyl-CoA synthetase-like"/>
    <property type="match status" value="1"/>
</dbReference>
<feature type="domain" description="AMP-dependent synthetase/ligase" evidence="3">
    <location>
        <begin position="39"/>
        <end position="456"/>
    </location>
</feature>
<dbReference type="PROSITE" id="PS00455">
    <property type="entry name" value="AMP_BINDING"/>
    <property type="match status" value="1"/>
</dbReference>
<name>A0A0M9WLH9_RHORH</name>
<evidence type="ECO:0000259" key="3">
    <source>
        <dbReference type="Pfam" id="PF00501"/>
    </source>
</evidence>
<dbReference type="InterPro" id="IPR042099">
    <property type="entry name" value="ANL_N_sf"/>
</dbReference>
<evidence type="ECO:0000313" key="5">
    <source>
        <dbReference type="Proteomes" id="UP000037712"/>
    </source>
</evidence>
<dbReference type="PANTHER" id="PTHR43272:SF33">
    <property type="entry name" value="AMP-BINDING DOMAIN-CONTAINING PROTEIN-RELATED"/>
    <property type="match status" value="1"/>
</dbReference>
<gene>
    <name evidence="4" type="ORF">Z051_25625</name>
</gene>
<evidence type="ECO:0000256" key="2">
    <source>
        <dbReference type="ARBA" id="ARBA00022840"/>
    </source>
</evidence>
<evidence type="ECO:0000256" key="1">
    <source>
        <dbReference type="ARBA" id="ARBA00022741"/>
    </source>
</evidence>
<dbReference type="Pfam" id="PF23562">
    <property type="entry name" value="AMP-binding_C_3"/>
    <property type="match status" value="1"/>
</dbReference>
<dbReference type="Proteomes" id="UP000037712">
    <property type="component" value="Unassembled WGS sequence"/>
</dbReference>
<dbReference type="InterPro" id="IPR020845">
    <property type="entry name" value="AMP-binding_CS"/>
</dbReference>
<comment type="caution">
    <text evidence="4">The sequence shown here is derived from an EMBL/GenBank/DDBJ whole genome shotgun (WGS) entry which is preliminary data.</text>
</comment>
<sequence>MSTDSYTSTTSPGRGGIPVLRNVSGFEAVPRTFAQMLLDRAEHEPDTTAFCTWGDGTARAISWREYMQEVQEVTLGLHDLGVVPGDRVAIMSSARREWVVAALAILSIGGVPVGVYPTSSVPEVNHVLEDSGATAVFVEGTADATKIAGVAAKLRAIIGFDTEQTEFPASVKAVQWASLRTLGRDRSLTQSKLFTDLVDAGDIDQIAALFYTSGSTGSPKGVVHTHRTLQYSVLAFAMSYPEIGRYRHDLVGFLGLSHVAPALVGVFAPIMTRLVVTFCTMDQRVEALVGVRPTAVVWPPRMHEKLASEVLQGVSESGKFFKYKYAAAMEVARWVNVLRWRRRTVPIYLDALYRLCLSQVFIPMREKVGMDRINVSWTASGSMTPDVAALWQMWGVDLRELFGTTETCGSVLAQWDRAFPAPGGIGKSMPDPRWSLRVTNDGELQVRSPSLFSGYWRNPEATASAMNDGWYGTGDLVELDSDGEVKIIGRLKDVLKTSGGKAVSPQPIEIRLKTSPLIDEAIVVGEGRKYLTVLLCVSDEARSMNTNERDAALGEWIDEVNSELARPLQLKNFRVLPRPLSVDAGELTAKATIRRANVLAAFTDLVDDMYDVGEQVEIARQARLARSDRRSVPR</sequence>
<dbReference type="GO" id="GO:0004467">
    <property type="term" value="F:long-chain fatty acid-CoA ligase activity"/>
    <property type="evidence" value="ECO:0007669"/>
    <property type="project" value="TreeGrafter"/>
</dbReference>
<dbReference type="InterPro" id="IPR000873">
    <property type="entry name" value="AMP-dep_synth/lig_dom"/>
</dbReference>
<reference evidence="4 5" key="1">
    <citation type="journal article" date="2015" name="Genome Announc.">
        <title>Draft Genome Sequence of Rhodococcus rhodochrous Strain KG-21, a Soil Isolate from Oil Fields of Krishna-Godavari Basin, India.</title>
        <authorList>
            <person name="Dawar C."/>
            <person name="Aggarwal R.K."/>
        </authorList>
    </citation>
    <scope>NUCLEOTIDE SEQUENCE [LARGE SCALE GENOMIC DNA]</scope>
    <source>
        <strain evidence="4 5">KG-21</strain>
    </source>
</reference>
<accession>A0A0M9WLH9</accession>
<reference evidence="5" key="2">
    <citation type="submission" date="2015-01" db="EMBL/GenBank/DDBJ databases">
        <title>Draft genome sequence of potential hydrocarbon metabolising strain of Rhodococcus rhodochrous.</title>
        <authorList>
            <person name="Aggarwal R.K."/>
            <person name="Dawar C."/>
        </authorList>
    </citation>
    <scope>NUCLEOTIDE SEQUENCE [LARGE SCALE GENOMIC DNA]</scope>
    <source>
        <strain evidence="5">KG-21</strain>
    </source>
</reference>
<protein>
    <submittedName>
        <fullName evidence="4">AMP-binding protein</fullName>
    </submittedName>
</protein>
<dbReference type="GO" id="GO:0005524">
    <property type="term" value="F:ATP binding"/>
    <property type="evidence" value="ECO:0007669"/>
    <property type="project" value="UniProtKB-KW"/>
</dbReference>
<organism evidence="4 5">
    <name type="scientific">Rhodococcus rhodochrous KG-21</name>
    <dbReference type="NCBI Taxonomy" id="1441923"/>
    <lineage>
        <taxon>Bacteria</taxon>
        <taxon>Bacillati</taxon>
        <taxon>Actinomycetota</taxon>
        <taxon>Actinomycetes</taxon>
        <taxon>Mycobacteriales</taxon>
        <taxon>Nocardiaceae</taxon>
        <taxon>Rhodococcus</taxon>
    </lineage>
</organism>
<keyword evidence="2" id="KW-0067">ATP-binding</keyword>
<proteinExistence type="predicted"/>
<dbReference type="AlphaFoldDB" id="A0A0M9WLH9"/>
<dbReference type="PANTHER" id="PTHR43272">
    <property type="entry name" value="LONG-CHAIN-FATTY-ACID--COA LIGASE"/>
    <property type="match status" value="1"/>
</dbReference>
<dbReference type="EMBL" id="AZYO01000119">
    <property type="protein sequence ID" value="KOS53431.1"/>
    <property type="molecule type" value="Genomic_DNA"/>
</dbReference>